<accession>A0A5C3KWT2</accession>
<gene>
    <name evidence="1" type="ORF">FA15DRAFT_669116</name>
</gene>
<dbReference type="InterPro" id="IPR036047">
    <property type="entry name" value="F-box-like_dom_sf"/>
</dbReference>
<protein>
    <submittedName>
        <fullName evidence="1">Uncharacterized protein</fullName>
    </submittedName>
</protein>
<organism evidence="1 2">
    <name type="scientific">Coprinopsis marcescibilis</name>
    <name type="common">Agaric fungus</name>
    <name type="synonym">Psathyrella marcescibilis</name>
    <dbReference type="NCBI Taxonomy" id="230819"/>
    <lineage>
        <taxon>Eukaryota</taxon>
        <taxon>Fungi</taxon>
        <taxon>Dikarya</taxon>
        <taxon>Basidiomycota</taxon>
        <taxon>Agaricomycotina</taxon>
        <taxon>Agaricomycetes</taxon>
        <taxon>Agaricomycetidae</taxon>
        <taxon>Agaricales</taxon>
        <taxon>Agaricineae</taxon>
        <taxon>Psathyrellaceae</taxon>
        <taxon>Coprinopsis</taxon>
    </lineage>
</organism>
<dbReference type="Gene3D" id="1.20.1280.50">
    <property type="match status" value="1"/>
</dbReference>
<evidence type="ECO:0000313" key="1">
    <source>
        <dbReference type="EMBL" id="TFK24797.1"/>
    </source>
</evidence>
<dbReference type="SUPFAM" id="SSF81383">
    <property type="entry name" value="F-box domain"/>
    <property type="match status" value="1"/>
</dbReference>
<dbReference type="EMBL" id="ML210194">
    <property type="protein sequence ID" value="TFK24797.1"/>
    <property type="molecule type" value="Genomic_DNA"/>
</dbReference>
<proteinExistence type="predicted"/>
<evidence type="ECO:0000313" key="2">
    <source>
        <dbReference type="Proteomes" id="UP000307440"/>
    </source>
</evidence>
<reference evidence="1 2" key="1">
    <citation type="journal article" date="2019" name="Nat. Ecol. Evol.">
        <title>Megaphylogeny resolves global patterns of mushroom evolution.</title>
        <authorList>
            <person name="Varga T."/>
            <person name="Krizsan K."/>
            <person name="Foldi C."/>
            <person name="Dima B."/>
            <person name="Sanchez-Garcia M."/>
            <person name="Sanchez-Ramirez S."/>
            <person name="Szollosi G.J."/>
            <person name="Szarkandi J.G."/>
            <person name="Papp V."/>
            <person name="Albert L."/>
            <person name="Andreopoulos W."/>
            <person name="Angelini C."/>
            <person name="Antonin V."/>
            <person name="Barry K.W."/>
            <person name="Bougher N.L."/>
            <person name="Buchanan P."/>
            <person name="Buyck B."/>
            <person name="Bense V."/>
            <person name="Catcheside P."/>
            <person name="Chovatia M."/>
            <person name="Cooper J."/>
            <person name="Damon W."/>
            <person name="Desjardin D."/>
            <person name="Finy P."/>
            <person name="Geml J."/>
            <person name="Haridas S."/>
            <person name="Hughes K."/>
            <person name="Justo A."/>
            <person name="Karasinski D."/>
            <person name="Kautmanova I."/>
            <person name="Kiss B."/>
            <person name="Kocsube S."/>
            <person name="Kotiranta H."/>
            <person name="LaButti K.M."/>
            <person name="Lechner B.E."/>
            <person name="Liimatainen K."/>
            <person name="Lipzen A."/>
            <person name="Lukacs Z."/>
            <person name="Mihaltcheva S."/>
            <person name="Morgado L.N."/>
            <person name="Niskanen T."/>
            <person name="Noordeloos M.E."/>
            <person name="Ohm R.A."/>
            <person name="Ortiz-Santana B."/>
            <person name="Ovrebo C."/>
            <person name="Racz N."/>
            <person name="Riley R."/>
            <person name="Savchenko A."/>
            <person name="Shiryaev A."/>
            <person name="Soop K."/>
            <person name="Spirin V."/>
            <person name="Szebenyi C."/>
            <person name="Tomsovsky M."/>
            <person name="Tulloss R.E."/>
            <person name="Uehling J."/>
            <person name="Grigoriev I.V."/>
            <person name="Vagvolgyi C."/>
            <person name="Papp T."/>
            <person name="Martin F.M."/>
            <person name="Miettinen O."/>
            <person name="Hibbett D.S."/>
            <person name="Nagy L.G."/>
        </authorList>
    </citation>
    <scope>NUCLEOTIDE SEQUENCE [LARGE SCALE GENOMIC DNA]</scope>
    <source>
        <strain evidence="1 2">CBS 121175</strain>
    </source>
</reference>
<keyword evidence="2" id="KW-1185">Reference proteome</keyword>
<dbReference type="AlphaFoldDB" id="A0A5C3KWT2"/>
<sequence>MAPSSSNASSTDKPRTNTSPFSLLPTELIVKVLKSTFHHPFLLSRHDRRHFLLMRQVCMLWRNVAYDTPELWRGLMIDWDDVSYLGAGLRPMQAVVDTLARWYNRAGAHSLALSINLSFQTPKMTLDLNYFISFIKTRKWTYLNFIDLPPELLSDLITQWGVVTCPTRVLAINCETSRGNPYRTTPEGRFELSPPLSDTFPNLVTLFLDYVQIPPFQHPSLTSLHLGPSSYLSDPQSFAATISPASLPQLEELILGGFRKGFARDYLGILDMRTVVHPSVRRVVVKGVEAAYALQWLELPALDFLRIEAVSEASVGGSVKLVKVVQDLAGILADLMSGPMSCQTLSLDDFGMESAENYSTFFSKLKPGIQRLHIEDYTIFGALDLSTSPALKHLETIVCTDTLYSGGTLPNHIDDLVKWLSLRRVQPGEVEKRITIYEYPWDKGISQRAKERMKPKYEGAAMLARQEGADIVFVETAESIYDMVDYPLNSDRYHLPSAGDRNYHSR</sequence>
<name>A0A5C3KWT2_COPMA</name>
<dbReference type="Proteomes" id="UP000307440">
    <property type="component" value="Unassembled WGS sequence"/>
</dbReference>